<accession>A0AAW0ECQ7</accession>
<evidence type="ECO:0000313" key="2">
    <source>
        <dbReference type="EMBL" id="KAK7061487.1"/>
    </source>
</evidence>
<organism evidence="2 3">
    <name type="scientific">Favolaschia claudopus</name>
    <dbReference type="NCBI Taxonomy" id="2862362"/>
    <lineage>
        <taxon>Eukaryota</taxon>
        <taxon>Fungi</taxon>
        <taxon>Dikarya</taxon>
        <taxon>Basidiomycota</taxon>
        <taxon>Agaricomycotina</taxon>
        <taxon>Agaricomycetes</taxon>
        <taxon>Agaricomycetidae</taxon>
        <taxon>Agaricales</taxon>
        <taxon>Marasmiineae</taxon>
        <taxon>Mycenaceae</taxon>
        <taxon>Favolaschia</taxon>
    </lineage>
</organism>
<comment type="caution">
    <text evidence="2">The sequence shown here is derived from an EMBL/GenBank/DDBJ whole genome shotgun (WGS) entry which is preliminary data.</text>
</comment>
<evidence type="ECO:0000256" key="1">
    <source>
        <dbReference type="SAM" id="Phobius"/>
    </source>
</evidence>
<evidence type="ECO:0000313" key="3">
    <source>
        <dbReference type="Proteomes" id="UP001362999"/>
    </source>
</evidence>
<keyword evidence="1" id="KW-0472">Membrane</keyword>
<keyword evidence="3" id="KW-1185">Reference proteome</keyword>
<name>A0AAW0ECQ7_9AGAR</name>
<dbReference type="Proteomes" id="UP001362999">
    <property type="component" value="Unassembled WGS sequence"/>
</dbReference>
<feature type="transmembrane region" description="Helical" evidence="1">
    <location>
        <begin position="34"/>
        <end position="55"/>
    </location>
</feature>
<dbReference type="EMBL" id="JAWWNJ010000002">
    <property type="protein sequence ID" value="KAK7061487.1"/>
    <property type="molecule type" value="Genomic_DNA"/>
</dbReference>
<sequence>MRCIASSHTQTIRCAFPTLPSFFLLLAHRHLLRVWYLSTITAPFPVTLLLARSAFFYPSSHRDGHTVLYIIEPPKKRLNSSKTQKKKLFTLLLFDTFTTFYPYLLPRHYPHTHTLSFLLLSVPLTLFLPPPCYLGK</sequence>
<proteinExistence type="predicted"/>
<protein>
    <submittedName>
        <fullName evidence="2">Uncharacterized protein</fullName>
    </submittedName>
</protein>
<keyword evidence="1" id="KW-0812">Transmembrane</keyword>
<keyword evidence="1" id="KW-1133">Transmembrane helix</keyword>
<reference evidence="2 3" key="1">
    <citation type="journal article" date="2024" name="J Genomics">
        <title>Draft genome sequencing and assembly of Favolaschia claudopus CIRM-BRFM 2984 isolated from oak limbs.</title>
        <authorList>
            <person name="Navarro D."/>
            <person name="Drula E."/>
            <person name="Chaduli D."/>
            <person name="Cazenave R."/>
            <person name="Ahrendt S."/>
            <person name="Wang J."/>
            <person name="Lipzen A."/>
            <person name="Daum C."/>
            <person name="Barry K."/>
            <person name="Grigoriev I.V."/>
            <person name="Favel A."/>
            <person name="Rosso M.N."/>
            <person name="Martin F."/>
        </authorList>
    </citation>
    <scope>NUCLEOTIDE SEQUENCE [LARGE SCALE GENOMIC DNA]</scope>
    <source>
        <strain evidence="2 3">CIRM-BRFM 2984</strain>
    </source>
</reference>
<feature type="transmembrane region" description="Helical" evidence="1">
    <location>
        <begin position="117"/>
        <end position="135"/>
    </location>
</feature>
<dbReference type="AlphaFoldDB" id="A0AAW0ECQ7"/>
<gene>
    <name evidence="2" type="ORF">R3P38DRAFT_659445</name>
</gene>